<sequence>MFILSIFRRIYLYQQFHGWSLARIYGGIFLLWVLGMVGILVWRHFLRLRSGQVQKKSLLLAEVLLTLGIIIFVGLFNAENFIVSTHPPTVNKRVDYVYLSRMSTDGYEGWKRAYAHAKMVLDSRSDRNFFDSEERREIAYAGMVIQNLLVNSYELAADYGGLRGRVPDRQFDFFDWLYSWNFSRWNAYQKMQSDMPISELVKLQDKYFDYYRKISSQPESERGFEMDISPGSPFFD</sequence>
<name>A0A1F6A377_9BACT</name>
<evidence type="ECO:0000313" key="3">
    <source>
        <dbReference type="Proteomes" id="UP000177871"/>
    </source>
</evidence>
<proteinExistence type="predicted"/>
<evidence type="ECO:0000256" key="1">
    <source>
        <dbReference type="SAM" id="Phobius"/>
    </source>
</evidence>
<dbReference type="STRING" id="1798381.A2721_02435"/>
<reference evidence="2 3" key="1">
    <citation type="journal article" date="2016" name="Nat. Commun.">
        <title>Thousands of microbial genomes shed light on interconnected biogeochemical processes in an aquifer system.</title>
        <authorList>
            <person name="Anantharaman K."/>
            <person name="Brown C.T."/>
            <person name="Hug L.A."/>
            <person name="Sharon I."/>
            <person name="Castelle C.J."/>
            <person name="Probst A.J."/>
            <person name="Thomas B.C."/>
            <person name="Singh A."/>
            <person name="Wilkins M.J."/>
            <person name="Karaoz U."/>
            <person name="Brodie E.L."/>
            <person name="Williams K.H."/>
            <person name="Hubbard S.S."/>
            <person name="Banfield J.F."/>
        </authorList>
    </citation>
    <scope>NUCLEOTIDE SEQUENCE [LARGE SCALE GENOMIC DNA]</scope>
</reference>
<dbReference type="AlphaFoldDB" id="A0A1F6A377"/>
<comment type="caution">
    <text evidence="2">The sequence shown here is derived from an EMBL/GenBank/DDBJ whole genome shotgun (WGS) entry which is preliminary data.</text>
</comment>
<accession>A0A1F6A377</accession>
<dbReference type="EMBL" id="MFJK01000011">
    <property type="protein sequence ID" value="OGG18974.1"/>
    <property type="molecule type" value="Genomic_DNA"/>
</dbReference>
<dbReference type="Pfam" id="PF13687">
    <property type="entry name" value="DUF4153"/>
    <property type="match status" value="1"/>
</dbReference>
<keyword evidence="1" id="KW-1133">Transmembrane helix</keyword>
<organism evidence="2 3">
    <name type="scientific">Candidatus Gottesmanbacteria bacterium RIFCSPHIGHO2_01_FULL_47_48</name>
    <dbReference type="NCBI Taxonomy" id="1798381"/>
    <lineage>
        <taxon>Bacteria</taxon>
        <taxon>Candidatus Gottesmaniibacteriota</taxon>
    </lineage>
</organism>
<dbReference type="InterPro" id="IPR025291">
    <property type="entry name" value="DUF4153"/>
</dbReference>
<keyword evidence="1" id="KW-0812">Transmembrane</keyword>
<evidence type="ECO:0000313" key="2">
    <source>
        <dbReference type="EMBL" id="OGG18974.1"/>
    </source>
</evidence>
<feature type="transmembrane region" description="Helical" evidence="1">
    <location>
        <begin position="58"/>
        <end position="78"/>
    </location>
</feature>
<gene>
    <name evidence="2" type="ORF">A2721_02435</name>
</gene>
<feature type="transmembrane region" description="Helical" evidence="1">
    <location>
        <begin position="24"/>
        <end position="46"/>
    </location>
</feature>
<protein>
    <submittedName>
        <fullName evidence="2">Uncharacterized protein</fullName>
    </submittedName>
</protein>
<dbReference type="Proteomes" id="UP000177871">
    <property type="component" value="Unassembled WGS sequence"/>
</dbReference>
<keyword evidence="1" id="KW-0472">Membrane</keyword>